<reference evidence="1 2" key="1">
    <citation type="journal article" date="2023" name="Sci. Data">
        <title>Genome assembly of the Korean intertidal mud-creeper Batillaria attramentaria.</title>
        <authorList>
            <person name="Patra A.K."/>
            <person name="Ho P.T."/>
            <person name="Jun S."/>
            <person name="Lee S.J."/>
            <person name="Kim Y."/>
            <person name="Won Y.J."/>
        </authorList>
    </citation>
    <scope>NUCLEOTIDE SEQUENCE [LARGE SCALE GENOMIC DNA]</scope>
    <source>
        <strain evidence="1">Wonlab-2016</strain>
    </source>
</reference>
<organism evidence="1 2">
    <name type="scientific">Batillaria attramentaria</name>
    <dbReference type="NCBI Taxonomy" id="370345"/>
    <lineage>
        <taxon>Eukaryota</taxon>
        <taxon>Metazoa</taxon>
        <taxon>Spiralia</taxon>
        <taxon>Lophotrochozoa</taxon>
        <taxon>Mollusca</taxon>
        <taxon>Gastropoda</taxon>
        <taxon>Caenogastropoda</taxon>
        <taxon>Sorbeoconcha</taxon>
        <taxon>Cerithioidea</taxon>
        <taxon>Batillariidae</taxon>
        <taxon>Batillaria</taxon>
    </lineage>
</organism>
<comment type="caution">
    <text evidence="1">The sequence shown here is derived from an EMBL/GenBank/DDBJ whole genome shotgun (WGS) entry which is preliminary data.</text>
</comment>
<proteinExistence type="predicted"/>
<sequence length="99" mass="11406">IDTSSGHTQDVDPTQIKKVHLVFMNHLDVGYDGIYPTLGFALNVINRYFTEYYPRAVSLAEGLRIFGYQERLVYTTHPWLLNLYLHCIPFTLASNVTLQ</sequence>
<evidence type="ECO:0000313" key="1">
    <source>
        <dbReference type="EMBL" id="KAK7491626.1"/>
    </source>
</evidence>
<keyword evidence="2" id="KW-1185">Reference proteome</keyword>
<evidence type="ECO:0000313" key="2">
    <source>
        <dbReference type="Proteomes" id="UP001519460"/>
    </source>
</evidence>
<name>A0ABD0KX35_9CAEN</name>
<accession>A0ABD0KX35</accession>
<dbReference type="Proteomes" id="UP001519460">
    <property type="component" value="Unassembled WGS sequence"/>
</dbReference>
<dbReference type="AlphaFoldDB" id="A0ABD0KX35"/>
<dbReference type="EMBL" id="JACVVK020000112">
    <property type="protein sequence ID" value="KAK7491626.1"/>
    <property type="molecule type" value="Genomic_DNA"/>
</dbReference>
<gene>
    <name evidence="1" type="ORF">BaRGS_00017079</name>
</gene>
<feature type="non-terminal residue" evidence="1">
    <location>
        <position position="99"/>
    </location>
</feature>
<protein>
    <submittedName>
        <fullName evidence="1">Uncharacterized protein</fullName>
    </submittedName>
</protein>
<feature type="non-terminal residue" evidence="1">
    <location>
        <position position="1"/>
    </location>
</feature>